<dbReference type="Gene3D" id="3.40.140.10">
    <property type="entry name" value="Cytidine Deaminase, domain 2"/>
    <property type="match status" value="1"/>
</dbReference>
<keyword evidence="1" id="KW-0479">Metal-binding</keyword>
<dbReference type="EMBL" id="CAACVI010000012">
    <property type="protein sequence ID" value="VEN73854.1"/>
    <property type="molecule type" value="Genomic_DNA"/>
</dbReference>
<evidence type="ECO:0000256" key="1">
    <source>
        <dbReference type="ARBA" id="ARBA00022723"/>
    </source>
</evidence>
<dbReference type="PROSITE" id="PS51747">
    <property type="entry name" value="CYT_DCMP_DEAMINASES_2"/>
    <property type="match status" value="1"/>
</dbReference>
<evidence type="ECO:0000259" key="3">
    <source>
        <dbReference type="PROSITE" id="PS51747"/>
    </source>
</evidence>
<dbReference type="CDD" id="cd01285">
    <property type="entry name" value="nucleoside_deaminase"/>
    <property type="match status" value="1"/>
</dbReference>
<dbReference type="GO" id="GO:0008270">
    <property type="term" value="F:zinc ion binding"/>
    <property type="evidence" value="ECO:0007669"/>
    <property type="project" value="InterPro"/>
</dbReference>
<gene>
    <name evidence="4" type="ORF">EPICR_20324</name>
</gene>
<protein>
    <submittedName>
        <fullName evidence="4">tRNA-specific adenosine deaminase</fullName>
    </submittedName>
</protein>
<sequence>MMSREAVNEALMRKALTLAEKALMAGEFPVGCVIARGERVVAEGFRRNSRPGSLNELDHAEMGALGRLAETGPHENPGDLSIFTTLEPCLMCFGAIALSGIGRIVYAYEDVMGGGSGLPAEALAPLYQNSGPVVEGGVLRLESAALFKKYFSDPAHSYWKDSLLARHALGLGPDEKKAGSGRMDFF</sequence>
<dbReference type="GO" id="GO:0016787">
    <property type="term" value="F:hydrolase activity"/>
    <property type="evidence" value="ECO:0007669"/>
    <property type="project" value="InterPro"/>
</dbReference>
<keyword evidence="2" id="KW-0862">Zinc</keyword>
<dbReference type="Pfam" id="PF00383">
    <property type="entry name" value="dCMP_cyt_deam_1"/>
    <property type="match status" value="1"/>
</dbReference>
<dbReference type="PANTHER" id="PTHR11079">
    <property type="entry name" value="CYTOSINE DEAMINASE FAMILY MEMBER"/>
    <property type="match status" value="1"/>
</dbReference>
<accession>A0A484HJU5</accession>
<feature type="domain" description="CMP/dCMP-type deaminase" evidence="3">
    <location>
        <begin position="6"/>
        <end position="126"/>
    </location>
</feature>
<organism evidence="4">
    <name type="scientific">uncultured Desulfobacteraceae bacterium</name>
    <dbReference type="NCBI Taxonomy" id="218296"/>
    <lineage>
        <taxon>Bacteria</taxon>
        <taxon>Pseudomonadati</taxon>
        <taxon>Thermodesulfobacteriota</taxon>
        <taxon>Desulfobacteria</taxon>
        <taxon>Desulfobacterales</taxon>
        <taxon>Desulfobacteraceae</taxon>
        <taxon>environmental samples</taxon>
    </lineage>
</organism>
<evidence type="ECO:0000313" key="4">
    <source>
        <dbReference type="EMBL" id="VEN73854.1"/>
    </source>
</evidence>
<evidence type="ECO:0000256" key="2">
    <source>
        <dbReference type="ARBA" id="ARBA00022833"/>
    </source>
</evidence>
<dbReference type="SUPFAM" id="SSF53927">
    <property type="entry name" value="Cytidine deaminase-like"/>
    <property type="match status" value="1"/>
</dbReference>
<proteinExistence type="predicted"/>
<dbReference type="AlphaFoldDB" id="A0A484HJU5"/>
<dbReference type="InterPro" id="IPR016193">
    <property type="entry name" value="Cytidine_deaminase-like"/>
</dbReference>
<dbReference type="InterPro" id="IPR016192">
    <property type="entry name" value="APOBEC/CMP_deaminase_Zn-bd"/>
</dbReference>
<dbReference type="InterPro" id="IPR002125">
    <property type="entry name" value="CMP_dCMP_dom"/>
</dbReference>
<dbReference type="PROSITE" id="PS00903">
    <property type="entry name" value="CYT_DCMP_DEAMINASES_1"/>
    <property type="match status" value="1"/>
</dbReference>
<name>A0A484HJU5_9BACT</name>
<dbReference type="PANTHER" id="PTHR11079:SF162">
    <property type="entry name" value="RIBOFLAVIN BIOSYNTHESIS PROTEIN PYRD, CHLOROPLASTIC"/>
    <property type="match status" value="1"/>
</dbReference>
<reference evidence="4" key="1">
    <citation type="submission" date="2019-01" db="EMBL/GenBank/DDBJ databases">
        <authorList>
            <consortium name="Genoscope - CEA"/>
            <person name="William W."/>
        </authorList>
    </citation>
    <scope>NUCLEOTIDE SEQUENCE</scope>
    <source>
        <strain evidence="4">CR-1</strain>
    </source>
</reference>